<evidence type="ECO:0000313" key="1">
    <source>
        <dbReference type="EMBL" id="KAI4810247.1"/>
    </source>
</evidence>
<name>A0ACB9WBC7_CHAAC</name>
<comment type="caution">
    <text evidence="1">The sequence shown here is derived from an EMBL/GenBank/DDBJ whole genome shotgun (WGS) entry which is preliminary data.</text>
</comment>
<dbReference type="Proteomes" id="UP001057452">
    <property type="component" value="Chromosome 17"/>
</dbReference>
<evidence type="ECO:0000313" key="2">
    <source>
        <dbReference type="Proteomes" id="UP001057452"/>
    </source>
</evidence>
<accession>A0ACB9WBC7</accession>
<proteinExistence type="predicted"/>
<keyword evidence="2" id="KW-1185">Reference proteome</keyword>
<sequence>MDRTVTFFNPVIERRPKLQRQKKIFSKQQGITFLRAPQMNINIATWGRLVRRAIPTVSTNSFSPQAAETGTGSVPGSPTPCSDPLVTRLDFDKEPIPGTKHYPAPDDLREPLVQDKMPDKEEVQDALASFDFLNKRNSMALKPELDRVVEQVMQHPELELIALQKDPEIREEEQFHFSLQDFKCVAVLGRGHFGKVLLAEYKSTGEMFAIKALKKGDIVARDEVDSLMCEKRIFEAVNSVRHPFLVNLFACFQTQEHGHILRSLCGVGVQFLHDHKIVYRDLKLDNLLLDTEGYVKIADFGLCKEGMGFKDRTSTFCGTPEFLAPEVLTETSYTRAVDWWGLGVLIFEMLVGESPFPGDDEEEVFDSIVNDEVRYPRFLSTEAISIMRRLLRRSPERRLGAGERDAEEVKKHLFFRNMDWNGLLAKKVKPPFVPTIQGTNDVSNFDDEFTSEAPILTPPREPRPLNSDEQNMFSDFDYIADWC</sequence>
<reference evidence="1" key="1">
    <citation type="submission" date="2022-05" db="EMBL/GenBank/DDBJ databases">
        <title>Chromosome-level genome of Chaenocephalus aceratus.</title>
        <authorList>
            <person name="Park H."/>
        </authorList>
    </citation>
    <scope>NUCLEOTIDE SEQUENCE</scope>
    <source>
        <strain evidence="1">KU_202001</strain>
    </source>
</reference>
<dbReference type="EMBL" id="CM043801">
    <property type="protein sequence ID" value="KAI4810247.1"/>
    <property type="molecule type" value="Genomic_DNA"/>
</dbReference>
<organism evidence="1 2">
    <name type="scientific">Chaenocephalus aceratus</name>
    <name type="common">Blackfin icefish</name>
    <name type="synonym">Chaenichthys aceratus</name>
    <dbReference type="NCBI Taxonomy" id="36190"/>
    <lineage>
        <taxon>Eukaryota</taxon>
        <taxon>Metazoa</taxon>
        <taxon>Chordata</taxon>
        <taxon>Craniata</taxon>
        <taxon>Vertebrata</taxon>
        <taxon>Euteleostomi</taxon>
        <taxon>Actinopterygii</taxon>
        <taxon>Neopterygii</taxon>
        <taxon>Teleostei</taxon>
        <taxon>Neoteleostei</taxon>
        <taxon>Acanthomorphata</taxon>
        <taxon>Eupercaria</taxon>
        <taxon>Perciformes</taxon>
        <taxon>Notothenioidei</taxon>
        <taxon>Channichthyidae</taxon>
        <taxon>Chaenocephalus</taxon>
    </lineage>
</organism>
<gene>
    <name evidence="1" type="ORF">KUCAC02_019087</name>
</gene>
<protein>
    <submittedName>
        <fullName evidence="1">Uncharacterized protein</fullName>
    </submittedName>
</protein>